<evidence type="ECO:0000313" key="12">
    <source>
        <dbReference type="Proteomes" id="UP000009046"/>
    </source>
</evidence>
<dbReference type="Pfam" id="PF00704">
    <property type="entry name" value="Glyco_hydro_18"/>
    <property type="match status" value="1"/>
</dbReference>
<evidence type="ECO:0000256" key="7">
    <source>
        <dbReference type="ARBA" id="ARBA00040976"/>
    </source>
</evidence>
<accession>E0VQE2</accession>
<dbReference type="GO" id="GO:0005975">
    <property type="term" value="P:carbohydrate metabolic process"/>
    <property type="evidence" value="ECO:0007669"/>
    <property type="project" value="InterPro"/>
</dbReference>
<dbReference type="InterPro" id="IPR029070">
    <property type="entry name" value="Chitinase_insertion_sf"/>
</dbReference>
<dbReference type="SUPFAM" id="SSF51445">
    <property type="entry name" value="(Trans)glycosidases"/>
    <property type="match status" value="1"/>
</dbReference>
<evidence type="ECO:0000256" key="8">
    <source>
        <dbReference type="SAM" id="SignalP"/>
    </source>
</evidence>
<dbReference type="AlphaFoldDB" id="E0VQE2"/>
<keyword evidence="5 8" id="KW-0732">Signal</keyword>
<dbReference type="EMBL" id="DS235418">
    <property type="protein sequence ID" value="EEB15598.1"/>
    <property type="molecule type" value="Genomic_DNA"/>
</dbReference>
<dbReference type="FunFam" id="3.10.50.10:FF:000002">
    <property type="entry name" value="Chitinase domain-containing protein 1"/>
    <property type="match status" value="1"/>
</dbReference>
<evidence type="ECO:0000313" key="10">
    <source>
        <dbReference type="EMBL" id="EEB15598.1"/>
    </source>
</evidence>
<keyword evidence="12" id="KW-1185">Reference proteome</keyword>
<dbReference type="Gene3D" id="3.20.20.80">
    <property type="entry name" value="Glycosidases"/>
    <property type="match status" value="1"/>
</dbReference>
<dbReference type="RefSeq" id="XP_002428336.1">
    <property type="nucleotide sequence ID" value="XM_002428291.1"/>
</dbReference>
<dbReference type="InterPro" id="IPR011583">
    <property type="entry name" value="Chitinase_II/V-like_cat"/>
</dbReference>
<dbReference type="GO" id="GO:0008061">
    <property type="term" value="F:chitin binding"/>
    <property type="evidence" value="ECO:0007669"/>
    <property type="project" value="InterPro"/>
</dbReference>
<dbReference type="InterPro" id="IPR001223">
    <property type="entry name" value="Glyco_hydro18_cat"/>
</dbReference>
<dbReference type="InParanoid" id="E0VQE2"/>
<dbReference type="SMART" id="SM00636">
    <property type="entry name" value="Glyco_18"/>
    <property type="match status" value="1"/>
</dbReference>
<dbReference type="STRING" id="121224.E0VQE2"/>
<evidence type="ECO:0000256" key="1">
    <source>
        <dbReference type="ARBA" id="ARBA00004371"/>
    </source>
</evidence>
<comment type="similarity">
    <text evidence="3">Belongs to the glycosyl hydrolase 18 family.</text>
</comment>
<dbReference type="KEGG" id="phu:Phum_PHUM376550"/>
<evidence type="ECO:0000259" key="9">
    <source>
        <dbReference type="PROSITE" id="PS51910"/>
    </source>
</evidence>
<evidence type="ECO:0000256" key="4">
    <source>
        <dbReference type="ARBA" id="ARBA00022525"/>
    </source>
</evidence>
<dbReference type="PANTHER" id="PTHR46066">
    <property type="entry name" value="CHITINASE DOMAIN-CONTAINING PROTEIN 1 FAMILY MEMBER"/>
    <property type="match status" value="1"/>
</dbReference>
<dbReference type="GO" id="GO:0012505">
    <property type="term" value="C:endomembrane system"/>
    <property type="evidence" value="ECO:0007669"/>
    <property type="project" value="TreeGrafter"/>
</dbReference>
<evidence type="ECO:0000313" key="11">
    <source>
        <dbReference type="EnsemblMetazoa" id="PHUM376550-PA"/>
    </source>
</evidence>
<sequence length="384" mass="43720">MKILICIVFMICISLSDCVLSKSDKSNTTKTKRTTRPTDVQTRNLVSAEPAARDIIAEHGTYFENVNKRQFSGNVLGYVTPWNSQGYNIANIFTPKFTHISPVWLQVKKKGSLSYKITGKHNVDSKWMNGLKKNNINVKITPRILFEDWSISDFINLFSSENEQSELIATLIKACKNNKFDGLVLELWLQSGGRIDSQILVNFVILVAQKFKENSLEIILVIPPSRGYKNEIFTEEHFSQLSDFVSSFSLMTYDYSNPQRPGPNSPLQWVKKCVEFLVPDSKNPKRSKILLGLNFYGNDYTVSGGGPIVGHDFIKLLNDYKGKLKFDNVSKENFFEVKSNGQKHLIFYPTLYSISQRINLAQELGTGISIWELGQGLNYFFDLF</sequence>
<dbReference type="GeneID" id="8240237"/>
<evidence type="ECO:0000256" key="6">
    <source>
        <dbReference type="ARBA" id="ARBA00023228"/>
    </source>
</evidence>
<proteinExistence type="inferred from homology"/>
<reference evidence="11" key="3">
    <citation type="submission" date="2021-02" db="UniProtKB">
        <authorList>
            <consortium name="EnsemblMetazoa"/>
        </authorList>
    </citation>
    <scope>IDENTIFICATION</scope>
    <source>
        <strain evidence="11">USDA</strain>
    </source>
</reference>
<feature type="chain" id="PRO_5011412699" description="Chitinase domain-containing protein 1" evidence="8">
    <location>
        <begin position="19"/>
        <end position="384"/>
    </location>
</feature>
<evidence type="ECO:0000256" key="5">
    <source>
        <dbReference type="ARBA" id="ARBA00022729"/>
    </source>
</evidence>
<dbReference type="PANTHER" id="PTHR46066:SF2">
    <property type="entry name" value="CHITINASE DOMAIN-CONTAINING PROTEIN 1"/>
    <property type="match status" value="1"/>
</dbReference>
<dbReference type="FunCoup" id="E0VQE2">
    <property type="interactions" value="740"/>
</dbReference>
<keyword evidence="4" id="KW-0964">Secreted</keyword>
<feature type="signal peptide" evidence="8">
    <location>
        <begin position="1"/>
        <end position="18"/>
    </location>
</feature>
<keyword evidence="6" id="KW-0458">Lysosome</keyword>
<dbReference type="Proteomes" id="UP000009046">
    <property type="component" value="Unassembled WGS sequence"/>
</dbReference>
<organism>
    <name type="scientific">Pediculus humanus subsp. corporis</name>
    <name type="common">Body louse</name>
    <dbReference type="NCBI Taxonomy" id="121224"/>
    <lineage>
        <taxon>Eukaryota</taxon>
        <taxon>Metazoa</taxon>
        <taxon>Ecdysozoa</taxon>
        <taxon>Arthropoda</taxon>
        <taxon>Hexapoda</taxon>
        <taxon>Insecta</taxon>
        <taxon>Pterygota</taxon>
        <taxon>Neoptera</taxon>
        <taxon>Paraneoptera</taxon>
        <taxon>Psocodea</taxon>
        <taxon>Troctomorpha</taxon>
        <taxon>Phthiraptera</taxon>
        <taxon>Anoplura</taxon>
        <taxon>Pediculidae</taxon>
        <taxon>Pediculus</taxon>
    </lineage>
</organism>
<protein>
    <recommendedName>
        <fullName evidence="7">Chitinase domain-containing protein 1</fullName>
    </recommendedName>
</protein>
<reference evidence="10" key="1">
    <citation type="submission" date="2007-04" db="EMBL/GenBank/DDBJ databases">
        <title>Annotation of Pediculus humanus corporis strain USDA.</title>
        <authorList>
            <person name="Kirkness E."/>
            <person name="Hannick L."/>
            <person name="Hass B."/>
            <person name="Bruggner R."/>
            <person name="Lawson D."/>
            <person name="Bidwell S."/>
            <person name="Joardar V."/>
            <person name="Caler E."/>
            <person name="Walenz B."/>
            <person name="Inman J."/>
            <person name="Schobel S."/>
            <person name="Galinsky K."/>
            <person name="Amedeo P."/>
            <person name="Strausberg R."/>
        </authorList>
    </citation>
    <scope>NUCLEOTIDE SEQUENCE</scope>
    <source>
        <strain evidence="10">USDA</strain>
    </source>
</reference>
<dbReference type="Gene3D" id="3.10.50.10">
    <property type="match status" value="1"/>
</dbReference>
<name>E0VQE2_PEDHC</name>
<dbReference type="GO" id="GO:0005764">
    <property type="term" value="C:lysosome"/>
    <property type="evidence" value="ECO:0007669"/>
    <property type="project" value="UniProtKB-SubCell"/>
</dbReference>
<dbReference type="CDD" id="cd02876">
    <property type="entry name" value="GH18_SI-CLP"/>
    <property type="match status" value="1"/>
</dbReference>
<dbReference type="EMBL" id="AAZO01004398">
    <property type="status" value="NOT_ANNOTATED_CDS"/>
    <property type="molecule type" value="Genomic_DNA"/>
</dbReference>
<dbReference type="VEuPathDB" id="VectorBase:PHUM376550"/>
<dbReference type="GO" id="GO:0070492">
    <property type="term" value="F:oligosaccharide binding"/>
    <property type="evidence" value="ECO:0007669"/>
    <property type="project" value="TreeGrafter"/>
</dbReference>
<dbReference type="FunFam" id="3.20.20.80:FF:000028">
    <property type="entry name" value="Chitinase domain-containing protein 1"/>
    <property type="match status" value="1"/>
</dbReference>
<feature type="domain" description="GH18" evidence="9">
    <location>
        <begin position="73"/>
        <end position="384"/>
    </location>
</feature>
<dbReference type="InterPro" id="IPR017853">
    <property type="entry name" value="GH"/>
</dbReference>
<comment type="subcellular location">
    <subcellularLocation>
        <location evidence="1">Lysosome</location>
    </subcellularLocation>
    <subcellularLocation>
        <location evidence="2">Secreted</location>
    </subcellularLocation>
</comment>
<dbReference type="PROSITE" id="PS51910">
    <property type="entry name" value="GH18_2"/>
    <property type="match status" value="1"/>
</dbReference>
<dbReference type="OMA" id="YSINERI"/>
<evidence type="ECO:0000256" key="2">
    <source>
        <dbReference type="ARBA" id="ARBA00004613"/>
    </source>
</evidence>
<dbReference type="GO" id="GO:0005576">
    <property type="term" value="C:extracellular region"/>
    <property type="evidence" value="ECO:0007669"/>
    <property type="project" value="UniProtKB-SubCell"/>
</dbReference>
<dbReference type="eggNOG" id="KOG2091">
    <property type="taxonomic scope" value="Eukaryota"/>
</dbReference>
<dbReference type="HOGENOM" id="CLU_035132_2_0_1"/>
<dbReference type="CTD" id="8240237"/>
<evidence type="ECO:0000256" key="3">
    <source>
        <dbReference type="ARBA" id="ARBA00009336"/>
    </source>
</evidence>
<dbReference type="OrthoDB" id="10254444at2759"/>
<dbReference type="EnsemblMetazoa" id="PHUM376550-RA">
    <property type="protein sequence ID" value="PHUM376550-PA"/>
    <property type="gene ID" value="PHUM376550"/>
</dbReference>
<gene>
    <name evidence="11" type="primary">8240237</name>
    <name evidence="10" type="ORF">Phum_PHUM376550</name>
</gene>
<reference evidence="10" key="2">
    <citation type="submission" date="2007-04" db="EMBL/GenBank/DDBJ databases">
        <title>The genome of the human body louse.</title>
        <authorList>
            <consortium name="The Human Body Louse Genome Consortium"/>
            <person name="Kirkness E."/>
            <person name="Walenz B."/>
            <person name="Hass B."/>
            <person name="Bruggner R."/>
            <person name="Strausberg R."/>
        </authorList>
    </citation>
    <scope>NUCLEOTIDE SEQUENCE</scope>
    <source>
        <strain evidence="10">USDA</strain>
    </source>
</reference>